<comment type="similarity">
    <text evidence="1">Belongs to the YciI family.</text>
</comment>
<proteinExistence type="inferred from homology"/>
<dbReference type="Gene3D" id="3.30.70.1060">
    <property type="entry name" value="Dimeric alpha+beta barrel"/>
    <property type="match status" value="1"/>
</dbReference>
<reference evidence="4" key="1">
    <citation type="journal article" date="2019" name="Int. J. Syst. Evol. Microbiol.">
        <title>The Global Catalogue of Microorganisms (GCM) 10K type strain sequencing project: providing services to taxonomists for standard genome sequencing and annotation.</title>
        <authorList>
            <consortium name="The Broad Institute Genomics Platform"/>
            <consortium name="The Broad Institute Genome Sequencing Center for Infectious Disease"/>
            <person name="Wu L."/>
            <person name="Ma J."/>
        </authorList>
    </citation>
    <scope>NUCLEOTIDE SEQUENCE [LARGE SCALE GENOMIC DNA]</scope>
    <source>
        <strain evidence="4">JCM 10696</strain>
    </source>
</reference>
<dbReference type="RefSeq" id="WP_344239610.1">
    <property type="nucleotide sequence ID" value="NZ_BAAAHH010000007.1"/>
</dbReference>
<protein>
    <submittedName>
        <fullName evidence="3">YciI family protein</fullName>
    </submittedName>
</protein>
<keyword evidence="4" id="KW-1185">Reference proteome</keyword>
<dbReference type="SUPFAM" id="SSF54909">
    <property type="entry name" value="Dimeric alpha+beta barrel"/>
    <property type="match status" value="1"/>
</dbReference>
<comment type="caution">
    <text evidence="3">The sequence shown here is derived from an EMBL/GenBank/DDBJ whole genome shotgun (WGS) entry which is preliminary data.</text>
</comment>
<dbReference type="InterPro" id="IPR011008">
    <property type="entry name" value="Dimeric_a/b-barrel"/>
</dbReference>
<gene>
    <name evidence="3" type="ORF">GCM10009550_22490</name>
</gene>
<dbReference type="InterPro" id="IPR005545">
    <property type="entry name" value="YCII"/>
</dbReference>
<evidence type="ECO:0000256" key="1">
    <source>
        <dbReference type="ARBA" id="ARBA00007689"/>
    </source>
</evidence>
<dbReference type="Pfam" id="PF03795">
    <property type="entry name" value="YCII"/>
    <property type="match status" value="1"/>
</dbReference>
<evidence type="ECO:0000313" key="4">
    <source>
        <dbReference type="Proteomes" id="UP001500665"/>
    </source>
</evidence>
<dbReference type="PANTHER" id="PTHR35174:SF1">
    <property type="entry name" value="BLL0086 PROTEIN"/>
    <property type="match status" value="1"/>
</dbReference>
<accession>A0ABP4B817</accession>
<sequence length="118" mass="13005">MHYLVILKSRRPTAPPSPELMDAMMLLGDEATKSGALVDTGGLLPSGRGGARVRLEGGELTVVDGPFPEPGELISYVVYQVADRDEAIEWASRFLRLYRDMWPGWEGEADVLRVFGEV</sequence>
<evidence type="ECO:0000259" key="2">
    <source>
        <dbReference type="Pfam" id="PF03795"/>
    </source>
</evidence>
<dbReference type="Proteomes" id="UP001500665">
    <property type="component" value="Unassembled WGS sequence"/>
</dbReference>
<name>A0ABP4B817_9ACTN</name>
<dbReference type="EMBL" id="BAAAHH010000007">
    <property type="protein sequence ID" value="GAA0947224.1"/>
    <property type="molecule type" value="Genomic_DNA"/>
</dbReference>
<feature type="domain" description="YCII-related" evidence="2">
    <location>
        <begin position="1"/>
        <end position="93"/>
    </location>
</feature>
<dbReference type="PANTHER" id="PTHR35174">
    <property type="entry name" value="BLL7171 PROTEIN-RELATED"/>
    <property type="match status" value="1"/>
</dbReference>
<evidence type="ECO:0000313" key="3">
    <source>
        <dbReference type="EMBL" id="GAA0947224.1"/>
    </source>
</evidence>
<organism evidence="3 4">
    <name type="scientific">Actinocorallia libanotica</name>
    <dbReference type="NCBI Taxonomy" id="46162"/>
    <lineage>
        <taxon>Bacteria</taxon>
        <taxon>Bacillati</taxon>
        <taxon>Actinomycetota</taxon>
        <taxon>Actinomycetes</taxon>
        <taxon>Streptosporangiales</taxon>
        <taxon>Thermomonosporaceae</taxon>
        <taxon>Actinocorallia</taxon>
    </lineage>
</organism>